<dbReference type="PANTHER" id="PTHR45871">
    <property type="entry name" value="N-ACETYLGLUCOSAMINYL-PHOSPHATIDYLINOSITOL BIOSYNTHETIC PROTEIN"/>
    <property type="match status" value="1"/>
</dbReference>
<evidence type="ECO:0000256" key="5">
    <source>
        <dbReference type="ARBA" id="ARBA00022676"/>
    </source>
</evidence>
<dbReference type="GO" id="GO:0017176">
    <property type="term" value="F:phosphatidylinositol N-acetylglucosaminyltransferase activity"/>
    <property type="evidence" value="ECO:0007669"/>
    <property type="project" value="UniProtKB-EC"/>
</dbReference>
<dbReference type="Pfam" id="PF00534">
    <property type="entry name" value="Glycos_transf_1"/>
    <property type="match status" value="1"/>
</dbReference>
<dbReference type="GO" id="GO:0006506">
    <property type="term" value="P:GPI anchor biosynthetic process"/>
    <property type="evidence" value="ECO:0007669"/>
    <property type="project" value="UniProtKB-KW"/>
</dbReference>
<evidence type="ECO:0000256" key="8">
    <source>
        <dbReference type="ARBA" id="ARBA00068617"/>
    </source>
</evidence>
<feature type="domain" description="PIGA GPI anchor biosynthesis" evidence="10">
    <location>
        <begin position="43"/>
        <end position="132"/>
    </location>
</feature>
<evidence type="ECO:0000256" key="3">
    <source>
        <dbReference type="ARBA" id="ARBA00012420"/>
    </source>
</evidence>
<comment type="function">
    <text evidence="1">Catalytic subunit in the complex catalyzing the transfer of N-acetylglucosamine from UDP-N-acetylglucosamine to phosphatidylinositol, the first step of GPI biosynthesis.</text>
</comment>
<keyword evidence="12" id="KW-1185">Reference proteome</keyword>
<keyword evidence="4" id="KW-0337">GPI-anchor biosynthesis</keyword>
<comment type="pathway">
    <text evidence="2">Glycolipid biosynthesis; glycosylphosphatidylinositol-anchor biosynthesis.</text>
</comment>
<evidence type="ECO:0000313" key="12">
    <source>
        <dbReference type="Proteomes" id="UP001150925"/>
    </source>
</evidence>
<dbReference type="InterPro" id="IPR039507">
    <property type="entry name" value="PIG-A/GPI3"/>
</dbReference>
<dbReference type="SUPFAM" id="SSF53756">
    <property type="entry name" value="UDP-Glycosyltransferase/glycogen phosphorylase"/>
    <property type="match status" value="1"/>
</dbReference>
<keyword evidence="5 11" id="KW-0328">Glycosyltransferase</keyword>
<sequence>MDSLNICLVSDFFYPNTGGVETHQYSLSQCLIRRGHKVVLITHAYGERTGIRYLSDGLKVYYVPCLVIYNQATLPTVVANFPIFRQIFIREEIQVVHGHGSLSPFCHEAIFHARTMGLKTCLTDHSLFGFADTGSILTNKLLKFTLSDIDHVICVSHTSKENTVLRAALNPLIVSTIPNAIVGRNLRPDPTAADPNCITIVVACRLVYRKGIDLLVATIPRICQRYPEVKFIIGGDGPRRIDLEQMRETHVLQDRVELLGAVKASDIRKVLVRGNIFLNTSLTEAFGIGMVEAACCGLLVVTTKVGGVPEVLPEYMINFAAPEEDDLVQGISRAIDTFKTRDQHPELNPMALHQTVKQMYSWMDVAIRTERVYRSISALESPPLIERLRRYYGCGLWAGKLFCILAAVDYLLYLFLEWWWPRSGIERAPTFDYTRYAEVRFIRWNRLAREFYQTYGPTYKDF</sequence>
<accession>A0A9W8AVP8</accession>
<evidence type="ECO:0000259" key="10">
    <source>
        <dbReference type="Pfam" id="PF08288"/>
    </source>
</evidence>
<dbReference type="AlphaFoldDB" id="A0A9W8AVP8"/>
<evidence type="ECO:0000256" key="4">
    <source>
        <dbReference type="ARBA" id="ARBA00022502"/>
    </source>
</evidence>
<name>A0A9W8AVP8_9FUNG</name>
<dbReference type="EMBL" id="JANBPY010000272">
    <property type="protein sequence ID" value="KAJ1967854.1"/>
    <property type="molecule type" value="Genomic_DNA"/>
</dbReference>
<dbReference type="Proteomes" id="UP001150925">
    <property type="component" value="Unassembled WGS sequence"/>
</dbReference>
<evidence type="ECO:0000256" key="2">
    <source>
        <dbReference type="ARBA" id="ARBA00004687"/>
    </source>
</evidence>
<evidence type="ECO:0000256" key="6">
    <source>
        <dbReference type="ARBA" id="ARBA00022679"/>
    </source>
</evidence>
<dbReference type="InterPro" id="IPR013234">
    <property type="entry name" value="PIGA_GPI_anchor_biosynthesis"/>
</dbReference>
<dbReference type="InterPro" id="IPR001296">
    <property type="entry name" value="Glyco_trans_1"/>
</dbReference>
<feature type="domain" description="Glycosyl transferase family 1" evidence="9">
    <location>
        <begin position="198"/>
        <end position="341"/>
    </location>
</feature>
<dbReference type="Gene3D" id="3.40.50.2000">
    <property type="entry name" value="Glycogen Phosphorylase B"/>
    <property type="match status" value="2"/>
</dbReference>
<dbReference type="FunFam" id="3.40.50.2000:FF:000026">
    <property type="entry name" value="Phosphatidylinositol N-acetylglucosaminyltransferase subunit A"/>
    <property type="match status" value="1"/>
</dbReference>
<evidence type="ECO:0000256" key="7">
    <source>
        <dbReference type="ARBA" id="ARBA00032160"/>
    </source>
</evidence>
<evidence type="ECO:0000256" key="1">
    <source>
        <dbReference type="ARBA" id="ARBA00003265"/>
    </source>
</evidence>
<gene>
    <name evidence="11" type="primary">SPT14</name>
    <name evidence="11" type="ORF">IWQ62_001593</name>
</gene>
<dbReference type="EC" id="2.4.1.198" evidence="3"/>
<dbReference type="CDD" id="cd03796">
    <property type="entry name" value="GT4_PIG-A-like"/>
    <property type="match status" value="1"/>
</dbReference>
<keyword evidence="6 11" id="KW-0808">Transferase</keyword>
<proteinExistence type="predicted"/>
<dbReference type="OrthoDB" id="734129at2759"/>
<dbReference type="PANTHER" id="PTHR45871:SF1">
    <property type="entry name" value="PHOSPHATIDYLINOSITOL N-ACETYLGLUCOSAMINYLTRANSFERASE SUBUNIT A"/>
    <property type="match status" value="1"/>
</dbReference>
<protein>
    <recommendedName>
        <fullName evidence="8">Phosphatidylinositol N-acetylglucosaminyltransferase GPI3 subunit</fullName>
        <ecNumber evidence="3">2.4.1.198</ecNumber>
    </recommendedName>
    <alternativeName>
        <fullName evidence="7">GlcNAc-PI synthesis protein</fullName>
    </alternativeName>
</protein>
<dbReference type="Pfam" id="PF08288">
    <property type="entry name" value="PIGA"/>
    <property type="match status" value="1"/>
</dbReference>
<evidence type="ECO:0000259" key="9">
    <source>
        <dbReference type="Pfam" id="PF00534"/>
    </source>
</evidence>
<reference evidence="11" key="1">
    <citation type="submission" date="2022-07" db="EMBL/GenBank/DDBJ databases">
        <title>Phylogenomic reconstructions and comparative analyses of Kickxellomycotina fungi.</title>
        <authorList>
            <person name="Reynolds N.K."/>
            <person name="Stajich J.E."/>
            <person name="Barry K."/>
            <person name="Grigoriev I.V."/>
            <person name="Crous P."/>
            <person name="Smith M.E."/>
        </authorList>
    </citation>
    <scope>NUCLEOTIDE SEQUENCE</scope>
    <source>
        <strain evidence="11">RSA 1196</strain>
    </source>
</reference>
<organism evidence="11 12">
    <name type="scientific">Dispira parvispora</name>
    <dbReference type="NCBI Taxonomy" id="1520584"/>
    <lineage>
        <taxon>Eukaryota</taxon>
        <taxon>Fungi</taxon>
        <taxon>Fungi incertae sedis</taxon>
        <taxon>Zoopagomycota</taxon>
        <taxon>Kickxellomycotina</taxon>
        <taxon>Dimargaritomycetes</taxon>
        <taxon>Dimargaritales</taxon>
        <taxon>Dimargaritaceae</taxon>
        <taxon>Dispira</taxon>
    </lineage>
</organism>
<comment type="caution">
    <text evidence="11">The sequence shown here is derived from an EMBL/GenBank/DDBJ whole genome shotgun (WGS) entry which is preliminary data.</text>
</comment>
<evidence type="ECO:0000313" key="11">
    <source>
        <dbReference type="EMBL" id="KAJ1967854.1"/>
    </source>
</evidence>
<dbReference type="GO" id="GO:0000506">
    <property type="term" value="C:glycosylphosphatidylinositol-N-acetylglucosaminyltransferase (GPI-GnT) complex"/>
    <property type="evidence" value="ECO:0007669"/>
    <property type="project" value="InterPro"/>
</dbReference>